<evidence type="ECO:0000256" key="3">
    <source>
        <dbReference type="PIRSR" id="PIRSR038992-1"/>
    </source>
</evidence>
<dbReference type="AlphaFoldDB" id="A0A8J7YQA3"/>
<evidence type="ECO:0000313" key="4">
    <source>
        <dbReference type="EMBL" id="MBX0305916.1"/>
    </source>
</evidence>
<reference evidence="4" key="1">
    <citation type="submission" date="2021-06" db="EMBL/GenBank/DDBJ databases">
        <title>Halomicroarcula sp. F24A a new haloarchaeum isolated from saline soil.</title>
        <authorList>
            <person name="Duran-Viseras A."/>
            <person name="Sanchez-Porro C."/>
            <person name="Ventosa A."/>
        </authorList>
    </citation>
    <scope>NUCLEOTIDE SEQUENCE</scope>
    <source>
        <strain evidence="4">F24A</strain>
    </source>
</reference>
<dbReference type="Gene3D" id="3.20.20.70">
    <property type="entry name" value="Aldolase class I"/>
    <property type="match status" value="1"/>
</dbReference>
<accession>A0A8J7YQA3</accession>
<comment type="similarity">
    <text evidence="1">Belongs to the DeoC/FbaB aldolase family.</text>
</comment>
<dbReference type="InterPro" id="IPR013785">
    <property type="entry name" value="Aldolase_TIM"/>
</dbReference>
<dbReference type="InterPro" id="IPR041720">
    <property type="entry name" value="FbaB-like"/>
</dbReference>
<feature type="active site" description="Proton donor" evidence="3">
    <location>
        <position position="146"/>
    </location>
</feature>
<dbReference type="EMBL" id="RKLQ01000006">
    <property type="protein sequence ID" value="MBX0305916.1"/>
    <property type="molecule type" value="Genomic_DNA"/>
</dbReference>
<gene>
    <name evidence="4" type="ORF">EGD98_19915</name>
</gene>
<dbReference type="InterPro" id="IPR050456">
    <property type="entry name" value="DeoC/FbaB_aldolase"/>
</dbReference>
<evidence type="ECO:0000256" key="1">
    <source>
        <dbReference type="ARBA" id="ARBA00008116"/>
    </source>
</evidence>
<dbReference type="PIRSF" id="PIRSF038992">
    <property type="entry name" value="Aldolase_Ia"/>
    <property type="match status" value="1"/>
</dbReference>
<dbReference type="PANTHER" id="PTHR47916:SF1">
    <property type="entry name" value="3-HYDROXY-5-PHOSPHONOOXYPENTANE-2,4-DIONE THIOLASE"/>
    <property type="match status" value="1"/>
</dbReference>
<feature type="active site" description="Schiff-base intermediate with dihydroxyacetone-P" evidence="3">
    <location>
        <position position="177"/>
    </location>
</feature>
<dbReference type="EC" id="4.1.2.13" evidence="2"/>
<protein>
    <recommendedName>
        <fullName evidence="2">fructose-bisphosphate aldolase</fullName>
        <ecNumber evidence="2">4.1.2.13</ecNumber>
    </recommendedName>
</protein>
<dbReference type="Proteomes" id="UP000783863">
    <property type="component" value="Unassembled WGS sequence"/>
</dbReference>
<dbReference type="SMART" id="SM01133">
    <property type="entry name" value="DeoC"/>
    <property type="match status" value="1"/>
</dbReference>
<dbReference type="SUPFAM" id="SSF51569">
    <property type="entry name" value="Aldolase"/>
    <property type="match status" value="1"/>
</dbReference>
<sequence length="262" mass="28870">MYDFTDSPLVRNDKTLVLAHDHGLEHGPKQFSGVEERLDPREVFEMATHDAVTALAVGKGLAETYYPSYEDDVNLLAKLNGSSDLWMGDPYSPKNWTVDYAAELGADAIGYTIYPGVNREPDMFEDFRPVQEAARDHDLPIAMWSYPRGQAVKSHRSESIIAYAARLGLELGADFTKVKYPRSKDAMAHAVRAAADNRVLLSGGSKTSDRDFLELVAGCMDVGVSGLAVGRNVWQREDPQAILDKLESVVFEEATADDVLEG</sequence>
<keyword evidence="5" id="KW-1185">Reference proteome</keyword>
<dbReference type="PANTHER" id="PTHR47916">
    <property type="entry name" value="FRUCTOSE-BISPHOSPHATE ALDOLASE CLASS 1"/>
    <property type="match status" value="1"/>
</dbReference>
<name>A0A8J7YQA3_9EURY</name>
<dbReference type="CDD" id="cd00958">
    <property type="entry name" value="DhnA"/>
    <property type="match status" value="1"/>
</dbReference>
<comment type="caution">
    <text evidence="4">The sequence shown here is derived from an EMBL/GenBank/DDBJ whole genome shotgun (WGS) entry which is preliminary data.</text>
</comment>
<dbReference type="Pfam" id="PF01791">
    <property type="entry name" value="DeoC"/>
    <property type="match status" value="1"/>
</dbReference>
<evidence type="ECO:0000256" key="2">
    <source>
        <dbReference type="ARBA" id="ARBA00013068"/>
    </source>
</evidence>
<organism evidence="4 5">
    <name type="scientific">Haloarcula salinisoli</name>
    <dbReference type="NCBI Taxonomy" id="2487746"/>
    <lineage>
        <taxon>Archaea</taxon>
        <taxon>Methanobacteriati</taxon>
        <taxon>Methanobacteriota</taxon>
        <taxon>Stenosarchaea group</taxon>
        <taxon>Halobacteria</taxon>
        <taxon>Halobacteriales</taxon>
        <taxon>Haloarculaceae</taxon>
        <taxon>Haloarcula</taxon>
    </lineage>
</organism>
<dbReference type="RefSeq" id="WP_220590105.1">
    <property type="nucleotide sequence ID" value="NZ_RKLQ01000006.1"/>
</dbReference>
<dbReference type="InterPro" id="IPR002915">
    <property type="entry name" value="DeoC/FbaB/LacD_aldolase"/>
</dbReference>
<proteinExistence type="inferred from homology"/>
<dbReference type="GO" id="GO:0004332">
    <property type="term" value="F:fructose-bisphosphate aldolase activity"/>
    <property type="evidence" value="ECO:0007669"/>
    <property type="project" value="UniProtKB-EC"/>
</dbReference>
<evidence type="ECO:0000313" key="5">
    <source>
        <dbReference type="Proteomes" id="UP000783863"/>
    </source>
</evidence>